<evidence type="ECO:0000313" key="1">
    <source>
        <dbReference type="EMBL" id="KAF0706594.1"/>
    </source>
</evidence>
<sequence>MKVVFNPKKKVNTYSNIDYENHDSCHIESFPRSKEISNKNDINLLQSLADDKATSHKENYALEQEFLRVKEFLNDVPLDIRQKLTKKLNVIKNAQQLTKLMVTCCRGLSIATKRKGQIKVQPTSIARRRKGVSTE</sequence>
<gene>
    <name evidence="1" type="ORF">FWK35_00029096</name>
</gene>
<comment type="caution">
    <text evidence="1">The sequence shown here is derived from an EMBL/GenBank/DDBJ whole genome shotgun (WGS) entry which is preliminary data.</text>
</comment>
<reference evidence="1 2" key="1">
    <citation type="submission" date="2019-08" db="EMBL/GenBank/DDBJ databases">
        <title>Whole genome of Aphis craccivora.</title>
        <authorList>
            <person name="Voronova N.V."/>
            <person name="Shulinski R.S."/>
            <person name="Bandarenka Y.V."/>
            <person name="Zhorov D.G."/>
            <person name="Warner D."/>
        </authorList>
    </citation>
    <scope>NUCLEOTIDE SEQUENCE [LARGE SCALE GENOMIC DNA]</scope>
    <source>
        <strain evidence="1">180601</strain>
        <tissue evidence="1">Whole Body</tissue>
    </source>
</reference>
<proteinExistence type="predicted"/>
<evidence type="ECO:0000313" key="2">
    <source>
        <dbReference type="Proteomes" id="UP000478052"/>
    </source>
</evidence>
<dbReference type="Proteomes" id="UP000478052">
    <property type="component" value="Unassembled WGS sequence"/>
</dbReference>
<keyword evidence="2" id="KW-1185">Reference proteome</keyword>
<accession>A0A6G0VST8</accession>
<feature type="non-terminal residue" evidence="1">
    <location>
        <position position="135"/>
    </location>
</feature>
<name>A0A6G0VST8_APHCR</name>
<protein>
    <submittedName>
        <fullName evidence="1">SWIM-type domain-containing protein</fullName>
    </submittedName>
</protein>
<dbReference type="AlphaFoldDB" id="A0A6G0VST8"/>
<organism evidence="1 2">
    <name type="scientific">Aphis craccivora</name>
    <name type="common">Cowpea aphid</name>
    <dbReference type="NCBI Taxonomy" id="307492"/>
    <lineage>
        <taxon>Eukaryota</taxon>
        <taxon>Metazoa</taxon>
        <taxon>Ecdysozoa</taxon>
        <taxon>Arthropoda</taxon>
        <taxon>Hexapoda</taxon>
        <taxon>Insecta</taxon>
        <taxon>Pterygota</taxon>
        <taxon>Neoptera</taxon>
        <taxon>Paraneoptera</taxon>
        <taxon>Hemiptera</taxon>
        <taxon>Sternorrhyncha</taxon>
        <taxon>Aphidomorpha</taxon>
        <taxon>Aphidoidea</taxon>
        <taxon>Aphididae</taxon>
        <taxon>Aphidini</taxon>
        <taxon>Aphis</taxon>
        <taxon>Aphis</taxon>
    </lineage>
</organism>
<dbReference type="EMBL" id="VUJU01012860">
    <property type="protein sequence ID" value="KAF0706594.1"/>
    <property type="molecule type" value="Genomic_DNA"/>
</dbReference>